<keyword evidence="5 14" id="KW-0347">Helicase</keyword>
<dbReference type="InterPro" id="IPR014017">
    <property type="entry name" value="DNA_helicase_UvrD-like_C"/>
</dbReference>
<evidence type="ECO:0000256" key="4">
    <source>
        <dbReference type="ARBA" id="ARBA00022801"/>
    </source>
</evidence>
<dbReference type="InterPro" id="IPR011604">
    <property type="entry name" value="PDDEXK-like_dom_sf"/>
</dbReference>
<evidence type="ECO:0000256" key="13">
    <source>
        <dbReference type="ARBA" id="ARBA00048988"/>
    </source>
</evidence>
<dbReference type="RefSeq" id="WP_037328519.1">
    <property type="nucleotide sequence ID" value="NZ_JRMW01000040.1"/>
</dbReference>
<dbReference type="eggNOG" id="COG1074">
    <property type="taxonomic scope" value="Bacteria"/>
</dbReference>
<evidence type="ECO:0000313" key="17">
    <source>
        <dbReference type="EMBL" id="KGF03351.1"/>
    </source>
</evidence>
<dbReference type="InterPro" id="IPR011335">
    <property type="entry name" value="Restrct_endonuc-II-like"/>
</dbReference>
<comment type="catalytic activity">
    <reaction evidence="13">
        <text>ATP + H2O = ADP + phosphate + H(+)</text>
        <dbReference type="Rhea" id="RHEA:13065"/>
        <dbReference type="ChEBI" id="CHEBI:15377"/>
        <dbReference type="ChEBI" id="CHEBI:15378"/>
        <dbReference type="ChEBI" id="CHEBI:30616"/>
        <dbReference type="ChEBI" id="CHEBI:43474"/>
        <dbReference type="ChEBI" id="CHEBI:456216"/>
        <dbReference type="EC" id="5.6.2.4"/>
    </reaction>
</comment>
<dbReference type="InterPro" id="IPR000212">
    <property type="entry name" value="DNA_helicase_UvrD/REP"/>
</dbReference>
<evidence type="ECO:0000256" key="12">
    <source>
        <dbReference type="ARBA" id="ARBA00034808"/>
    </source>
</evidence>
<dbReference type="InterPro" id="IPR027417">
    <property type="entry name" value="P-loop_NTPase"/>
</dbReference>
<dbReference type="Proteomes" id="UP000029579">
    <property type="component" value="Unassembled WGS sequence"/>
</dbReference>
<dbReference type="SUPFAM" id="SSF52540">
    <property type="entry name" value="P-loop containing nucleoside triphosphate hydrolases"/>
    <property type="match status" value="1"/>
</dbReference>
<dbReference type="EMBL" id="JRMW01000040">
    <property type="protein sequence ID" value="KGF03351.1"/>
    <property type="molecule type" value="Genomic_DNA"/>
</dbReference>
<evidence type="ECO:0000259" key="16">
    <source>
        <dbReference type="PROSITE" id="PS51217"/>
    </source>
</evidence>
<comment type="caution">
    <text evidence="17">The sequence shown here is derived from an EMBL/GenBank/DDBJ whole genome shotgun (WGS) entry which is preliminary data.</text>
</comment>
<keyword evidence="4 14" id="KW-0378">Hydrolase</keyword>
<keyword evidence="7 14" id="KW-0067">ATP-binding</keyword>
<dbReference type="GO" id="GO:0000725">
    <property type="term" value="P:recombinational repair"/>
    <property type="evidence" value="ECO:0007669"/>
    <property type="project" value="TreeGrafter"/>
</dbReference>
<evidence type="ECO:0000256" key="2">
    <source>
        <dbReference type="ARBA" id="ARBA00022741"/>
    </source>
</evidence>
<keyword evidence="1" id="KW-0540">Nuclease</keyword>
<gene>
    <name evidence="17" type="ORF">HMPREF1630_07875</name>
</gene>
<dbReference type="InterPro" id="IPR038726">
    <property type="entry name" value="PDDEXK_AddAB-type"/>
</dbReference>
<dbReference type="InterPro" id="IPR014016">
    <property type="entry name" value="UvrD-like_ATP-bd"/>
</dbReference>
<dbReference type="GO" id="GO:0004527">
    <property type="term" value="F:exonuclease activity"/>
    <property type="evidence" value="ECO:0007669"/>
    <property type="project" value="UniProtKB-KW"/>
</dbReference>
<feature type="domain" description="UvrD-like helicase ATP-binding" evidence="15">
    <location>
        <begin position="4"/>
        <end position="448"/>
    </location>
</feature>
<protein>
    <recommendedName>
        <fullName evidence="12">DNA 3'-5' helicase</fullName>
        <ecNumber evidence="12">5.6.2.4</ecNumber>
    </recommendedName>
</protein>
<dbReference type="SUPFAM" id="SSF52980">
    <property type="entry name" value="Restriction endonuclease-like"/>
    <property type="match status" value="1"/>
</dbReference>
<keyword evidence="3" id="KW-0227">DNA damage</keyword>
<keyword evidence="17" id="KW-0255">Endonuclease</keyword>
<evidence type="ECO:0000256" key="8">
    <source>
        <dbReference type="ARBA" id="ARBA00023125"/>
    </source>
</evidence>
<evidence type="ECO:0000313" key="18">
    <source>
        <dbReference type="Proteomes" id="UP000029579"/>
    </source>
</evidence>
<evidence type="ECO:0000256" key="6">
    <source>
        <dbReference type="ARBA" id="ARBA00022839"/>
    </source>
</evidence>
<organism evidence="17 18">
    <name type="scientific">Anaerococcus lactolyticus S7-1-13</name>
    <dbReference type="NCBI Taxonomy" id="1284686"/>
    <lineage>
        <taxon>Bacteria</taxon>
        <taxon>Bacillati</taxon>
        <taxon>Bacillota</taxon>
        <taxon>Tissierellia</taxon>
        <taxon>Tissierellales</taxon>
        <taxon>Peptoniphilaceae</taxon>
        <taxon>Anaerococcus</taxon>
    </lineage>
</organism>
<keyword evidence="8" id="KW-0238">DNA-binding</keyword>
<dbReference type="Pfam" id="PF13361">
    <property type="entry name" value="UvrD_C"/>
    <property type="match status" value="1"/>
</dbReference>
<dbReference type="PANTHER" id="PTHR11070:SF48">
    <property type="entry name" value="ATP-DEPENDENT HELICASE_NUCLEASE SUBUNIT A"/>
    <property type="match status" value="1"/>
</dbReference>
<evidence type="ECO:0000259" key="15">
    <source>
        <dbReference type="PROSITE" id="PS51198"/>
    </source>
</evidence>
<evidence type="ECO:0000256" key="9">
    <source>
        <dbReference type="ARBA" id="ARBA00023204"/>
    </source>
</evidence>
<evidence type="ECO:0000256" key="1">
    <source>
        <dbReference type="ARBA" id="ARBA00022722"/>
    </source>
</evidence>
<keyword evidence="9" id="KW-0234">DNA repair</keyword>
<dbReference type="Pfam" id="PF12705">
    <property type="entry name" value="PDDEXK_1"/>
    <property type="match status" value="1"/>
</dbReference>
<evidence type="ECO:0000256" key="5">
    <source>
        <dbReference type="ARBA" id="ARBA00022806"/>
    </source>
</evidence>
<keyword evidence="10" id="KW-0413">Isomerase</keyword>
<reference evidence="17 18" key="1">
    <citation type="submission" date="2014-07" db="EMBL/GenBank/DDBJ databases">
        <authorList>
            <person name="McCorrison J."/>
            <person name="Sanka R."/>
            <person name="Torralba M."/>
            <person name="Gillis M."/>
            <person name="Haft D.H."/>
            <person name="Methe B."/>
            <person name="Sutton G."/>
            <person name="Nelson K.E."/>
        </authorList>
    </citation>
    <scope>NUCLEOTIDE SEQUENCE [LARGE SCALE GENOMIC DNA]</scope>
    <source>
        <strain evidence="17 18">S7-1-13</strain>
    </source>
</reference>
<evidence type="ECO:0000256" key="14">
    <source>
        <dbReference type="PROSITE-ProRule" id="PRU00560"/>
    </source>
</evidence>
<dbReference type="GO" id="GO:0033202">
    <property type="term" value="C:DNA helicase complex"/>
    <property type="evidence" value="ECO:0007669"/>
    <property type="project" value="TreeGrafter"/>
</dbReference>
<keyword evidence="6" id="KW-0269">Exonuclease</keyword>
<keyword evidence="2 14" id="KW-0547">Nucleotide-binding</keyword>
<dbReference type="GO" id="GO:0005829">
    <property type="term" value="C:cytosol"/>
    <property type="evidence" value="ECO:0007669"/>
    <property type="project" value="TreeGrafter"/>
</dbReference>
<dbReference type="GO" id="GO:0004519">
    <property type="term" value="F:endonuclease activity"/>
    <property type="evidence" value="ECO:0007669"/>
    <property type="project" value="UniProtKB-KW"/>
</dbReference>
<evidence type="ECO:0000256" key="11">
    <source>
        <dbReference type="ARBA" id="ARBA00034617"/>
    </source>
</evidence>
<dbReference type="GO" id="GO:0005524">
    <property type="term" value="F:ATP binding"/>
    <property type="evidence" value="ECO:0007669"/>
    <property type="project" value="UniProtKB-UniRule"/>
</dbReference>
<evidence type="ECO:0000256" key="7">
    <source>
        <dbReference type="ARBA" id="ARBA00022840"/>
    </source>
</evidence>
<dbReference type="GO" id="GO:0043138">
    <property type="term" value="F:3'-5' DNA helicase activity"/>
    <property type="evidence" value="ECO:0007669"/>
    <property type="project" value="UniProtKB-EC"/>
</dbReference>
<accession>A0A095X0X6</accession>
<proteinExistence type="predicted"/>
<dbReference type="Gene3D" id="3.90.320.10">
    <property type="match status" value="1"/>
</dbReference>
<name>A0A095X0X6_9FIRM</name>
<dbReference type="GO" id="GO:0016887">
    <property type="term" value="F:ATP hydrolysis activity"/>
    <property type="evidence" value="ECO:0007669"/>
    <property type="project" value="RHEA"/>
</dbReference>
<sequence length="1121" mass="130422">MTELRLTDGQRTAIYERDKNIIVSAAAGSGKTMVLVNRVISMMVEEGIDIDKMIIVTFTNKSAQDMKDKIREALEKRATDFDPAFIKRQFKLLKLAQIKTLHSFCSDMLRENFYYLDKLSPNFKVMPDSTGKIYMADAIDEVFDRQYEKMDSDFVYFLQNFSGERSDYNAKQIILLTYQKIIGMIDGLKWLKEAKDRGENLGYFKDFIRHRFDLTLQRIENVGARLNPILPATAVNLIASDYEMLAGIRDQIDDWDNFSKALANKKYATFAKTIKTEIDDEDLVTEISSARDAYKAEIKEIEGLIVNTDAKALDFIKTKEDVLFRELYKLTKDFKETFDKKKSAKDYLDFNDLEHEFTSLLENQTAREKLRTKYKYIFFDEYQDSNEIQNYIVDKLKSDRNLFFVGDVKQSIYGFRRARPDLFIEKLDLYEKAEDSMRINLNENFRTDRLILDFNNYIFDRLMTKEMADIDYKKGGHRLNYGKEEKDLLDSARVGVKVLAKSVKEETYLASLIKDLLAEGYEYRDIAILLRNGTESYKYEEAFKKADIPYFNDISKVSTQASEVGFFINLLKYLTNPNDDIILLSVLRSVIFDIDEDDLARIKLASSSYKFYEAFDAYDKEDELYEKIKKFKALIEDLKDKLAILNLYDFANYLFEKSGLYDFLLARDLAEDRINNIDSVIDMMADYDSVNDNGLYGFVNFFANLESTRSDSITPTRDLSEGEDLVRIMTVHKSKGLEFKIVILAGADKGFNKQVAPIIFDEKIGIGINVADYENKIKIPSINRKLIIEKSREDDKKEEMRILYVALTRAEERLYITGNFDKNASSFEKVYKNESYLTLNSHLEWIMASLSFDNITSEFFTGSKKQSTFDKRISFDYIDEVAELSVSHNENLYDLINDKANPKVLEQIQTKLDFTYPGKDDIRKSLKKSVTELAKDFNAESDGYETFDAEGFSRNISFKKPSFMEEKKAYSPTEKGSLIHKIFQKLPMKVYTAGTLEKEIDRLIEKKIFDKTIKEIVEIDKLLGFYTNSLIAKLIGENIPKRSEESFLMTYDGYYVNGQIDLIFEGEDQIILIDFKTDMIKREDTYQTQLAIYKQAIEEALGKKVTKSLIYWYNFKDFQEI</sequence>
<dbReference type="AlphaFoldDB" id="A0A095X0X6"/>
<evidence type="ECO:0000256" key="3">
    <source>
        <dbReference type="ARBA" id="ARBA00022763"/>
    </source>
</evidence>
<dbReference type="OrthoDB" id="9810135at2"/>
<comment type="catalytic activity">
    <reaction evidence="11">
        <text>Couples ATP hydrolysis with the unwinding of duplex DNA by translocating in the 3'-5' direction.</text>
        <dbReference type="EC" id="5.6.2.4"/>
    </reaction>
</comment>
<feature type="domain" description="UvrD-like helicase C-terminal" evidence="16">
    <location>
        <begin position="467"/>
        <end position="736"/>
    </location>
</feature>
<dbReference type="EC" id="5.6.2.4" evidence="12"/>
<dbReference type="GO" id="GO:0003677">
    <property type="term" value="F:DNA binding"/>
    <property type="evidence" value="ECO:0007669"/>
    <property type="project" value="UniProtKB-KW"/>
</dbReference>
<evidence type="ECO:0000256" key="10">
    <source>
        <dbReference type="ARBA" id="ARBA00023235"/>
    </source>
</evidence>
<dbReference type="Gene3D" id="1.10.486.10">
    <property type="entry name" value="PCRA, domain 4"/>
    <property type="match status" value="1"/>
</dbReference>
<feature type="binding site" evidence="14">
    <location>
        <begin position="25"/>
        <end position="32"/>
    </location>
    <ligand>
        <name>ATP</name>
        <dbReference type="ChEBI" id="CHEBI:30616"/>
    </ligand>
</feature>
<dbReference type="Gene3D" id="3.40.50.300">
    <property type="entry name" value="P-loop containing nucleotide triphosphate hydrolases"/>
    <property type="match status" value="4"/>
</dbReference>
<dbReference type="PROSITE" id="PS51217">
    <property type="entry name" value="UVRD_HELICASE_CTER"/>
    <property type="match status" value="1"/>
</dbReference>
<dbReference type="PROSITE" id="PS51198">
    <property type="entry name" value="UVRD_HELICASE_ATP_BIND"/>
    <property type="match status" value="1"/>
</dbReference>
<dbReference type="PANTHER" id="PTHR11070">
    <property type="entry name" value="UVRD / RECB / PCRA DNA HELICASE FAMILY MEMBER"/>
    <property type="match status" value="1"/>
</dbReference>
<dbReference type="Pfam" id="PF00580">
    <property type="entry name" value="UvrD-helicase"/>
    <property type="match status" value="1"/>
</dbReference>